<evidence type="ECO:0000259" key="2">
    <source>
        <dbReference type="Pfam" id="PF00931"/>
    </source>
</evidence>
<dbReference type="PANTHER" id="PTHR36766">
    <property type="entry name" value="PLANT BROAD-SPECTRUM MILDEW RESISTANCE PROTEIN RPW8"/>
    <property type="match status" value="1"/>
</dbReference>
<dbReference type="InterPro" id="IPR002182">
    <property type="entry name" value="NB-ARC"/>
</dbReference>
<feature type="domain" description="NB-ARC" evidence="2">
    <location>
        <begin position="88"/>
        <end position="146"/>
    </location>
</feature>
<dbReference type="PANTHER" id="PTHR36766:SF70">
    <property type="entry name" value="DISEASE RESISTANCE PROTEIN RGA4"/>
    <property type="match status" value="1"/>
</dbReference>
<dbReference type="InterPro" id="IPR027417">
    <property type="entry name" value="P-loop_NTPase"/>
</dbReference>
<dbReference type="Proteomes" id="UP000325081">
    <property type="component" value="Unassembled WGS sequence"/>
</dbReference>
<dbReference type="GO" id="GO:0043531">
    <property type="term" value="F:ADP binding"/>
    <property type="evidence" value="ECO:0007669"/>
    <property type="project" value="InterPro"/>
</dbReference>
<dbReference type="Gene3D" id="3.40.50.300">
    <property type="entry name" value="P-loop containing nucleotide triphosphate hydrolases"/>
    <property type="match status" value="1"/>
</dbReference>
<comment type="caution">
    <text evidence="3">The sequence shown here is derived from an EMBL/GenBank/DDBJ whole genome shotgun (WGS) entry which is preliminary data.</text>
</comment>
<protein>
    <submittedName>
        <fullName evidence="3">NBS-LRR class disease resistance protein</fullName>
    </submittedName>
</protein>
<evidence type="ECO:0000256" key="1">
    <source>
        <dbReference type="ARBA" id="ARBA00022821"/>
    </source>
</evidence>
<dbReference type="GO" id="GO:0006952">
    <property type="term" value="P:defense response"/>
    <property type="evidence" value="ECO:0007669"/>
    <property type="project" value="UniProtKB-KW"/>
</dbReference>
<evidence type="ECO:0000313" key="4">
    <source>
        <dbReference type="Proteomes" id="UP000325081"/>
    </source>
</evidence>
<keyword evidence="4" id="KW-1185">Reference proteome</keyword>
<name>A0A5A7R8B5_STRAF</name>
<dbReference type="AlphaFoldDB" id="A0A5A7R8B5"/>
<proteinExistence type="predicted"/>
<dbReference type="EMBL" id="BKCP01010626">
    <property type="protein sequence ID" value="GER53530.1"/>
    <property type="molecule type" value="Genomic_DNA"/>
</dbReference>
<gene>
    <name evidence="3" type="ORF">STAS_31049</name>
</gene>
<keyword evidence="1" id="KW-0611">Plant defense</keyword>
<dbReference type="Pfam" id="PF00931">
    <property type="entry name" value="NB-ARC"/>
    <property type="match status" value="1"/>
</dbReference>
<reference evidence="4" key="1">
    <citation type="journal article" date="2019" name="Curr. Biol.">
        <title>Genome Sequence of Striga asiatica Provides Insight into the Evolution of Plant Parasitism.</title>
        <authorList>
            <person name="Yoshida S."/>
            <person name="Kim S."/>
            <person name="Wafula E.K."/>
            <person name="Tanskanen J."/>
            <person name="Kim Y.M."/>
            <person name="Honaas L."/>
            <person name="Yang Z."/>
            <person name="Spallek T."/>
            <person name="Conn C.E."/>
            <person name="Ichihashi Y."/>
            <person name="Cheong K."/>
            <person name="Cui S."/>
            <person name="Der J.P."/>
            <person name="Gundlach H."/>
            <person name="Jiao Y."/>
            <person name="Hori C."/>
            <person name="Ishida J.K."/>
            <person name="Kasahara H."/>
            <person name="Kiba T."/>
            <person name="Kim M.S."/>
            <person name="Koo N."/>
            <person name="Laohavisit A."/>
            <person name="Lee Y.H."/>
            <person name="Lumba S."/>
            <person name="McCourt P."/>
            <person name="Mortimer J.C."/>
            <person name="Mutuku J.M."/>
            <person name="Nomura T."/>
            <person name="Sasaki-Sekimoto Y."/>
            <person name="Seto Y."/>
            <person name="Wang Y."/>
            <person name="Wakatake T."/>
            <person name="Sakakibara H."/>
            <person name="Demura T."/>
            <person name="Yamaguchi S."/>
            <person name="Yoneyama K."/>
            <person name="Manabe R.I."/>
            <person name="Nelson D.C."/>
            <person name="Schulman A.H."/>
            <person name="Timko M.P."/>
            <person name="dePamphilis C.W."/>
            <person name="Choi D."/>
            <person name="Shirasu K."/>
        </authorList>
    </citation>
    <scope>NUCLEOTIDE SEQUENCE [LARGE SCALE GENOMIC DNA]</scope>
    <source>
        <strain evidence="4">cv. UVA1</strain>
    </source>
</reference>
<sequence length="217" mass="24626">MAVAVYAALSSLSHTIDRPQTNHSRPPISLDKSHTKPLTESLTFLLGFLEHYPFDQIQAHGKNLVFDVDLLCQPQHKVIEEMDLIKNEETKYAKVCRGRRYLIVMDDIWSIEAWYNRSRILITTRSSNLASQLSGCCGLEMSFLDDNIFYKSGFGEEGCSSKLEEMGKKIVECCKGLKEIEMSYCTEFPMISARCIMQVPIRSLAVLLCTTTLKIVN</sequence>
<accession>A0A5A7R8B5</accession>
<evidence type="ECO:0000313" key="3">
    <source>
        <dbReference type="EMBL" id="GER53530.1"/>
    </source>
</evidence>
<dbReference type="OrthoDB" id="1293551at2759"/>
<organism evidence="3 4">
    <name type="scientific">Striga asiatica</name>
    <name type="common">Asiatic witchweed</name>
    <name type="synonym">Buchnera asiatica</name>
    <dbReference type="NCBI Taxonomy" id="4170"/>
    <lineage>
        <taxon>Eukaryota</taxon>
        <taxon>Viridiplantae</taxon>
        <taxon>Streptophyta</taxon>
        <taxon>Embryophyta</taxon>
        <taxon>Tracheophyta</taxon>
        <taxon>Spermatophyta</taxon>
        <taxon>Magnoliopsida</taxon>
        <taxon>eudicotyledons</taxon>
        <taxon>Gunneridae</taxon>
        <taxon>Pentapetalae</taxon>
        <taxon>asterids</taxon>
        <taxon>lamiids</taxon>
        <taxon>Lamiales</taxon>
        <taxon>Orobanchaceae</taxon>
        <taxon>Buchnereae</taxon>
        <taxon>Striga</taxon>
    </lineage>
</organism>
<dbReference type="SUPFAM" id="SSF52540">
    <property type="entry name" value="P-loop containing nucleoside triphosphate hydrolases"/>
    <property type="match status" value="1"/>
</dbReference>